<keyword evidence="1" id="KW-0808">Transferase</keyword>
<evidence type="ECO:0000313" key="1">
    <source>
        <dbReference type="EMBL" id="MBB3931068.1"/>
    </source>
</evidence>
<evidence type="ECO:0000313" key="2">
    <source>
        <dbReference type="Proteomes" id="UP000553963"/>
    </source>
</evidence>
<gene>
    <name evidence="1" type="ORF">GGR25_002118</name>
</gene>
<proteinExistence type="predicted"/>
<sequence>MPKVYDCFTFFNELDILELRLNELDPVVDHFVLCESPYTFRGKPKPLHFKENRDRFARFLPKIVHIVVDDMPLGGRETSRDYFKKERFQRDAIGRGLRDAAADDFVILCDVDEIPRAGVIEQIRREQRMQIYALHMRFYVYFLNVRFNLPWDKPRVARFGDIRRIQSLRSGGPSWRPKQRDPLPVLRQWKRMVFGMRPRPWVEIPEAGWHFTSMNGPASVNTKMNAYSHVRPELGSEAHILNSMRHALETSLGGGDPSSFWLDPIEDLPAFVQENRVRFADLLASPEILERYRALAEA</sequence>
<dbReference type="AlphaFoldDB" id="A0A840AP40"/>
<dbReference type="Proteomes" id="UP000553963">
    <property type="component" value="Unassembled WGS sequence"/>
</dbReference>
<dbReference type="EC" id="2.4.1.144" evidence="1"/>
<keyword evidence="1" id="KW-0328">Glycosyltransferase</keyword>
<dbReference type="GO" id="GO:0003830">
    <property type="term" value="F:beta-1,4-mannosylglycoprotein 4-beta-N-acetylglucosaminyltransferase activity"/>
    <property type="evidence" value="ECO:0007669"/>
    <property type="project" value="UniProtKB-EC"/>
</dbReference>
<organism evidence="1 2">
    <name type="scientific">Kaistia hirudinis</name>
    <dbReference type="NCBI Taxonomy" id="1293440"/>
    <lineage>
        <taxon>Bacteria</taxon>
        <taxon>Pseudomonadati</taxon>
        <taxon>Pseudomonadota</taxon>
        <taxon>Alphaproteobacteria</taxon>
        <taxon>Hyphomicrobiales</taxon>
        <taxon>Kaistiaceae</taxon>
        <taxon>Kaistia</taxon>
    </lineage>
</organism>
<dbReference type="PANTHER" id="PTHR12224:SF0">
    <property type="entry name" value="BETA-1,4-MANNOSYL-GLYCOPROTEIN 4-BETA-N-ACETYLGLUCOSAMINYLTRANSFERASE"/>
    <property type="match status" value="1"/>
</dbReference>
<name>A0A840AP40_9HYPH</name>
<dbReference type="EMBL" id="JACIDS010000003">
    <property type="protein sequence ID" value="MBB3931068.1"/>
    <property type="molecule type" value="Genomic_DNA"/>
</dbReference>
<dbReference type="PANTHER" id="PTHR12224">
    <property type="entry name" value="BETA-1,4-MANNOSYL-GLYCOPROTEIN BETA-1,4-N-ACETYLGLUCOSAMINYL-TRANSFERASE"/>
    <property type="match status" value="1"/>
</dbReference>
<protein>
    <submittedName>
        <fullName evidence="1">Beta-1,4-mannosyl-glycoprotein beta-1,4-N-acetylglucosaminyltransferase</fullName>
        <ecNumber evidence="1">2.4.1.144</ecNumber>
    </submittedName>
</protein>
<dbReference type="RefSeq" id="WP_183398748.1">
    <property type="nucleotide sequence ID" value="NZ_JACIDS010000003.1"/>
</dbReference>
<dbReference type="GO" id="GO:0006044">
    <property type="term" value="P:N-acetylglucosamine metabolic process"/>
    <property type="evidence" value="ECO:0007669"/>
    <property type="project" value="TreeGrafter"/>
</dbReference>
<keyword evidence="2" id="KW-1185">Reference proteome</keyword>
<dbReference type="Pfam" id="PF04724">
    <property type="entry name" value="Glyco_transf_17"/>
    <property type="match status" value="1"/>
</dbReference>
<comment type="caution">
    <text evidence="1">The sequence shown here is derived from an EMBL/GenBank/DDBJ whole genome shotgun (WGS) entry which is preliminary data.</text>
</comment>
<dbReference type="InterPro" id="IPR006813">
    <property type="entry name" value="Glyco_trans_17"/>
</dbReference>
<dbReference type="GO" id="GO:0016020">
    <property type="term" value="C:membrane"/>
    <property type="evidence" value="ECO:0007669"/>
    <property type="project" value="InterPro"/>
</dbReference>
<accession>A0A840AP40</accession>
<reference evidence="1 2" key="1">
    <citation type="submission" date="2020-08" db="EMBL/GenBank/DDBJ databases">
        <title>Genomic Encyclopedia of Type Strains, Phase IV (KMG-IV): sequencing the most valuable type-strain genomes for metagenomic binning, comparative biology and taxonomic classification.</title>
        <authorList>
            <person name="Goeker M."/>
        </authorList>
    </citation>
    <scope>NUCLEOTIDE SEQUENCE [LARGE SCALE GENOMIC DNA]</scope>
    <source>
        <strain evidence="1 2">DSM 25966</strain>
    </source>
</reference>